<keyword evidence="2" id="KW-1185">Reference proteome</keyword>
<dbReference type="EMBL" id="GL832980">
    <property type="protein sequence ID" value="EGD78014.1"/>
    <property type="molecule type" value="Genomic_DNA"/>
</dbReference>
<dbReference type="InterPro" id="IPR015943">
    <property type="entry name" value="WD40/YVTN_repeat-like_dom_sf"/>
</dbReference>
<dbReference type="OMA" id="VINTLCI"/>
<dbReference type="eggNOG" id="ENOG502QT99">
    <property type="taxonomic scope" value="Eukaryota"/>
</dbReference>
<reference evidence="1" key="1">
    <citation type="submission" date="2009-08" db="EMBL/GenBank/DDBJ databases">
        <title>Annotation of Salpingoeca rosetta.</title>
        <authorList>
            <consortium name="The Broad Institute Genome Sequencing Platform"/>
            <person name="Russ C."/>
            <person name="Cuomo C."/>
            <person name="Burger G."/>
            <person name="Gray M.W."/>
            <person name="Holland P.W.H."/>
            <person name="King N."/>
            <person name="Lang F.B.F."/>
            <person name="Roger A.J."/>
            <person name="Ruiz-Trillo I."/>
            <person name="Young S.K."/>
            <person name="Zeng Q."/>
            <person name="Gargeya S."/>
            <person name="Alvarado L."/>
            <person name="Berlin A."/>
            <person name="Chapman S.B."/>
            <person name="Chen Z."/>
            <person name="Freedman E."/>
            <person name="Gellesch M."/>
            <person name="Goldberg J."/>
            <person name="Griggs A."/>
            <person name="Gujja S."/>
            <person name="Heilman E."/>
            <person name="Heiman D."/>
            <person name="Howarth C."/>
            <person name="Mehta T."/>
            <person name="Neiman D."/>
            <person name="Pearson M."/>
            <person name="Roberts A."/>
            <person name="Saif S."/>
            <person name="Shea T."/>
            <person name="Shenoy N."/>
            <person name="Sisk P."/>
            <person name="Stolte C."/>
            <person name="Sykes S."/>
            <person name="White J."/>
            <person name="Yandava C."/>
            <person name="Haas B."/>
            <person name="Nusbaum C."/>
            <person name="Birren B."/>
        </authorList>
    </citation>
    <scope>NUCLEOTIDE SEQUENCE [LARGE SCALE GENOMIC DNA]</scope>
    <source>
        <strain evidence="1">ATCC 50818</strain>
    </source>
</reference>
<dbReference type="InterPro" id="IPR051200">
    <property type="entry name" value="Host-pathogen_enzymatic-act"/>
</dbReference>
<dbReference type="Gene3D" id="2.130.10.10">
    <property type="entry name" value="YVTN repeat-like/Quinoprotein amine dehydrogenase"/>
    <property type="match status" value="1"/>
</dbReference>
<accession>F2ULL5</accession>
<dbReference type="InParanoid" id="F2ULL5"/>
<evidence type="ECO:0000313" key="2">
    <source>
        <dbReference type="Proteomes" id="UP000007799"/>
    </source>
</evidence>
<organism evidence="2">
    <name type="scientific">Salpingoeca rosetta (strain ATCC 50818 / BSB-021)</name>
    <dbReference type="NCBI Taxonomy" id="946362"/>
    <lineage>
        <taxon>Eukaryota</taxon>
        <taxon>Choanoflagellata</taxon>
        <taxon>Craspedida</taxon>
        <taxon>Salpingoecidae</taxon>
        <taxon>Salpingoeca</taxon>
    </lineage>
</organism>
<proteinExistence type="predicted"/>
<dbReference type="SUPFAM" id="SSF101898">
    <property type="entry name" value="NHL repeat"/>
    <property type="match status" value="1"/>
</dbReference>
<dbReference type="GeneID" id="16070628"/>
<sequence>MMMMMRRVRAASSAAGFGFAGLVLPPLPPLVVVVVVLMALVGADQRAQAEVVFDQDTFGNLHINTSADGAGGGRVLLNGVDVLGLLQQQQERMQAVQARVCQRQTLVDVTGIAVPSGNRKWSDGVLANNGRIYTTPFRSDTVLIIDPSTNSADATTISDLGTDTFKWGGGVLAPNGRIYASPVTAPSVLVIDPETNTVDGTSMPVSGAHEDDEFAFFKWTKGVLAPNGNIYCVPLDAASVLVIDPAAGTADATTIVSGAGTSVISDKWLGAVLADSNGRIYGIPYNADAVLIVDPATNTADNTTIRGFGGMQKKWRGGVLGANGLIYGIPYEATGVLIIDPATNAVDTGAIAGSANLFWQGGVLLHDGRILAFPAFSTPSALIIDPATNTTDTTTVTGFDAVGTAYAGGVLVPATGRVYLIPSRAETIPVINTLCIPS</sequence>
<evidence type="ECO:0008006" key="3">
    <source>
        <dbReference type="Google" id="ProtNLM"/>
    </source>
</evidence>
<dbReference type="KEGG" id="sre:PTSG_09652"/>
<dbReference type="AlphaFoldDB" id="F2ULL5"/>
<name>F2ULL5_SALR5</name>
<gene>
    <name evidence="1" type="ORF">PTSG_09652</name>
</gene>
<protein>
    <recommendedName>
        <fullName evidence="3">SMP-30/Gluconolactonase/LRE-like region domain-containing protein</fullName>
    </recommendedName>
</protein>
<dbReference type="OrthoDB" id="10260017at2759"/>
<evidence type="ECO:0000313" key="1">
    <source>
        <dbReference type="EMBL" id="EGD78014.1"/>
    </source>
</evidence>
<dbReference type="RefSeq" id="XP_004990076.1">
    <property type="nucleotide sequence ID" value="XM_004990019.1"/>
</dbReference>
<dbReference type="PANTHER" id="PTHR47197:SF3">
    <property type="entry name" value="DIHYDRO-HEME D1 DEHYDROGENASE"/>
    <property type="match status" value="1"/>
</dbReference>
<dbReference type="PANTHER" id="PTHR47197">
    <property type="entry name" value="PROTEIN NIRF"/>
    <property type="match status" value="1"/>
</dbReference>
<dbReference type="Proteomes" id="UP000007799">
    <property type="component" value="Unassembled WGS sequence"/>
</dbReference>